<dbReference type="InterPro" id="IPR036890">
    <property type="entry name" value="HATPase_C_sf"/>
</dbReference>
<dbReference type="InterPro" id="IPR001789">
    <property type="entry name" value="Sig_transdc_resp-reg_receiver"/>
</dbReference>
<dbReference type="InterPro" id="IPR036061">
    <property type="entry name" value="CheW-like_dom_sf"/>
</dbReference>
<comment type="catalytic activity">
    <reaction evidence="1">
        <text>ATP + protein L-histidine = ADP + protein N-phospho-L-histidine.</text>
        <dbReference type="EC" id="2.7.13.3"/>
    </reaction>
</comment>
<feature type="modified residue" description="Phosphohistidine" evidence="7">
    <location>
        <position position="958"/>
    </location>
</feature>
<comment type="caution">
    <text evidence="14">The sequence shown here is derived from an EMBL/GenBank/DDBJ whole genome shotgun (WGS) entry which is preliminary data.</text>
</comment>
<feature type="domain" description="Response regulatory" evidence="11">
    <location>
        <begin position="1843"/>
        <end position="1959"/>
    </location>
</feature>
<dbReference type="InterPro" id="IPR051315">
    <property type="entry name" value="Bact_Chemotaxis_CheA"/>
</dbReference>
<dbReference type="PRINTS" id="PR00344">
    <property type="entry name" value="BCTRLSENSOR"/>
</dbReference>
<evidence type="ECO:0000256" key="7">
    <source>
        <dbReference type="PROSITE-ProRule" id="PRU00110"/>
    </source>
</evidence>
<keyword evidence="9" id="KW-0175">Coiled coil</keyword>
<dbReference type="InterPro" id="IPR011006">
    <property type="entry name" value="CheY-like_superfamily"/>
</dbReference>
<evidence type="ECO:0000256" key="3">
    <source>
        <dbReference type="ARBA" id="ARBA00022553"/>
    </source>
</evidence>
<evidence type="ECO:0000259" key="12">
    <source>
        <dbReference type="PROSITE" id="PS50851"/>
    </source>
</evidence>
<feature type="domain" description="CheW-like" evidence="12">
    <location>
        <begin position="1681"/>
        <end position="1819"/>
    </location>
</feature>
<dbReference type="SUPFAM" id="SSF55874">
    <property type="entry name" value="ATPase domain of HSP90 chaperone/DNA topoisomerase II/histidine kinase"/>
    <property type="match status" value="1"/>
</dbReference>
<feature type="coiled-coil region" evidence="9">
    <location>
        <begin position="1055"/>
        <end position="1102"/>
    </location>
</feature>
<dbReference type="RefSeq" id="WP_284723348.1">
    <property type="nucleotide sequence ID" value="NZ_BSND01000006.1"/>
</dbReference>
<keyword evidence="4" id="KW-0808">Transferase</keyword>
<dbReference type="PANTHER" id="PTHR43395">
    <property type="entry name" value="SENSOR HISTIDINE KINASE CHEA"/>
    <property type="match status" value="1"/>
</dbReference>
<dbReference type="SMART" id="SM00448">
    <property type="entry name" value="REC"/>
    <property type="match status" value="1"/>
</dbReference>
<dbReference type="InterPro" id="IPR005467">
    <property type="entry name" value="His_kinase_dom"/>
</dbReference>
<proteinExistence type="predicted"/>
<dbReference type="InterPro" id="IPR004105">
    <property type="entry name" value="CheA-like_dim"/>
</dbReference>
<dbReference type="SMART" id="SM00387">
    <property type="entry name" value="HATPase_c"/>
    <property type="match status" value="1"/>
</dbReference>
<feature type="domain" description="HPt" evidence="13">
    <location>
        <begin position="914"/>
        <end position="1015"/>
    </location>
</feature>
<dbReference type="Proteomes" id="UP001161423">
    <property type="component" value="Unassembled WGS sequence"/>
</dbReference>
<dbReference type="PROSITE" id="PS50894">
    <property type="entry name" value="HPT"/>
    <property type="match status" value="3"/>
</dbReference>
<evidence type="ECO:0000256" key="1">
    <source>
        <dbReference type="ARBA" id="ARBA00000085"/>
    </source>
</evidence>
<organism evidence="14 15">
    <name type="scientific">Methylophaga thalassica</name>
    <dbReference type="NCBI Taxonomy" id="40223"/>
    <lineage>
        <taxon>Bacteria</taxon>
        <taxon>Pseudomonadati</taxon>
        <taxon>Pseudomonadota</taxon>
        <taxon>Gammaproteobacteria</taxon>
        <taxon>Thiotrichales</taxon>
        <taxon>Piscirickettsiaceae</taxon>
        <taxon>Methylophaga</taxon>
    </lineage>
</organism>
<dbReference type="Gene3D" id="3.30.565.10">
    <property type="entry name" value="Histidine kinase-like ATPase, C-terminal domain"/>
    <property type="match status" value="1"/>
</dbReference>
<dbReference type="EMBL" id="BSND01000006">
    <property type="protein sequence ID" value="GLQ00344.1"/>
    <property type="molecule type" value="Genomic_DNA"/>
</dbReference>
<evidence type="ECO:0000256" key="8">
    <source>
        <dbReference type="PROSITE-ProRule" id="PRU00169"/>
    </source>
</evidence>
<keyword evidence="15" id="KW-1185">Reference proteome</keyword>
<dbReference type="Pfam" id="PF01584">
    <property type="entry name" value="CheW"/>
    <property type="match status" value="1"/>
</dbReference>
<sequence>MAQLIKGNYDALVWLQDELQQSLAHALAAMNNFLDGQADDKLLTDTIESLYQVKGTLDMINMSGAAMLTDETLKTVRALQNNQVANTSMAQDAIVKSLLLLPNYLKLLNNDFQDHPLAVLELINELRKAYKADAKTEMEMFNPSFSVVLPDSIAPNPARKIPALNIEQRKLGHVFQVLLLQWLRKQDEDSLRQMHAIVHFLRLSSHQEKVCLFWWTAETLIEAIQQQGLTSAGQIKPLLGKLVQPIKQHSESGESAVQLNFPDDLEKQLLLAIARASSRGPNVTLLKATLQLYFFDQRSRIYGMSDNALGDAHLALLEQLQDIKDQLDQHAHDNNITVETIESTTKQLQSMSDTLALLAEYEASNLLHHQVEQLNAISSRGDVPGDDDLTQLADSLLQAESLLQSSTQANVNDQLRQTVMSECLLELSNIKETLTLMEKSERYGDGLGDTEQQLILIAGSLDMLDQSAAAEIIKLTADTLSEYKQGNNDFSAIKLQKLADIIACCELYMEGIRHHGHADDDYLATAKTKLHQFDSDSETPAEPEFTAEQEIIQEEIAAEHAETAIEPIMSDAEPALSFANDDETPISLSEEDQSISVLDDVKNSDLPAAELWQFAEGIDREVAEIFIEEATEVLQELAHQIPAWIDEQDETARAETRRHFHTLKGSGRMANATVIAELCWAVEDVLNHVIEGNRDDNHLVKKLVQESYQVLPDLLSRFTQADISTPDKINALYELKETCLNPLLKEAKEQPEQYRPTSVERYIQIRKARDEARLDIDLTTYQAQQDAQKFPAKPLFEIDAIIPTSVERYIRDKWGVEPQPAKAATNVEKYLQRLASKQKQSAEEPQQTGVERYIAQQNRLTEIDAFRSALSTPIQQTSLSSVDHYIIELVQKNTGVSEYIKAKALSEAEADEIADEEDNELLSIFVTEAKQHIANLKQSLNDIAFSRQITSPVLRSVHSLKGCANIAGIKAMAMIATEMDQAVKQLHMNDVVLDNHQMKLMNSVVEGFELVLQHITGEGEQPDLIELSSYISELMPSGGNLQAPVIDPEFLMTLLEETDELLEDYTKQLKQWQQVPSDQENIEAITATLSKLEQTASDAQQRLIANTYASLSKLINHCHPQDIGLNALLEQGYEQLNQFIESLLQNKPLSTSSDFPTRVDNYLTQKALHQEGIDLDETDYAIPTDVDDDLLSAFAAEAQELLDSSRQIIKAWVSNTHTEQDTLQLQRDLHTLKGGARLTGIMPMADLTHQIETLVLAVSDGLQKADEDFFDLLQRCQDKLAEMQEQLANQQAVKTALSLIAEITARTQGQDLHIEDRPLPAPEKVKQAEHDADGSADILPVAPSQTDVAVTPQHVEQVRVRADLLDYLTNFAGEVSISRDRVTQQHVALRQQLHEMEETVARLHDQLRNLEIETETQILFRYEDERIKNESDFDPLELDRFSMIQQLSRSLTESVIDLHDISHSMNTLVRETDAILLQQSRLNTDLQQGLMTTRLLPFSGIVGRLERIVRQTASELGKKVELKIRGSELDIDRTILDRLVAPLEHILRNAIAHGIEDSDERINNGKPDNGLLSLVITREGSEIVINISDDGQGINIDKVREKALSMNLISHDNMPSDDELIQLILSSGFSTADNVSQLAGRGVGMDVVSNEIRGMKGRLSIKSERGKGSTFIIRLPLTLSVIQALLIRVQDEQYALPLNTINAGQRISVRDIKLMLGTHKPHYDFHGEKYRFMPLSSLLDKPLSLSDNLKHQMPLLLFRSGDLRIALLVDDIVSNREIVIKSVGTQLGHISAINGATILGDGHVVFILDIPTLMDSSQHITLDTDDAINLERELEQLQDRLPTAMVVDDSITMRKATGNLLRRIGFEVMTARDGVDALSQLHEQKPDIILLDVEMPRMDGFEFASIVRNDKEFRHLPIIMITSRTGSKHRERALEIGVNAYLGKPYQEEELIWQMQKLLGKDTFQEPTQ</sequence>
<evidence type="ECO:0000259" key="13">
    <source>
        <dbReference type="PROSITE" id="PS50894"/>
    </source>
</evidence>
<dbReference type="SMART" id="SM00260">
    <property type="entry name" value="CheW"/>
    <property type="match status" value="1"/>
</dbReference>
<evidence type="ECO:0000256" key="6">
    <source>
        <dbReference type="ARBA" id="ARBA00023012"/>
    </source>
</evidence>
<dbReference type="PANTHER" id="PTHR43395:SF8">
    <property type="entry name" value="HISTIDINE KINASE"/>
    <property type="match status" value="1"/>
</dbReference>
<evidence type="ECO:0000256" key="5">
    <source>
        <dbReference type="ARBA" id="ARBA00022777"/>
    </source>
</evidence>
<dbReference type="Gene3D" id="1.20.120.160">
    <property type="entry name" value="HPT domain"/>
    <property type="match status" value="3"/>
</dbReference>
<dbReference type="SMART" id="SM00073">
    <property type="entry name" value="HPT"/>
    <property type="match status" value="3"/>
</dbReference>
<accession>A0ABQ5TX54</accession>
<gene>
    <name evidence="14" type="ORF">GCM10007891_21970</name>
</gene>
<evidence type="ECO:0000313" key="14">
    <source>
        <dbReference type="EMBL" id="GLQ00344.1"/>
    </source>
</evidence>
<evidence type="ECO:0000256" key="4">
    <source>
        <dbReference type="ARBA" id="ARBA00022679"/>
    </source>
</evidence>
<dbReference type="Pfam" id="PF01627">
    <property type="entry name" value="Hpt"/>
    <property type="match status" value="3"/>
</dbReference>
<dbReference type="SUPFAM" id="SSF52172">
    <property type="entry name" value="CheY-like"/>
    <property type="match status" value="1"/>
</dbReference>
<feature type="modified residue" description="Phosphohistidine" evidence="7">
    <location>
        <position position="1230"/>
    </location>
</feature>
<feature type="modified residue" description="Phosphohistidine" evidence="7">
    <location>
        <position position="661"/>
    </location>
</feature>
<dbReference type="PROSITE" id="PS50851">
    <property type="entry name" value="CHEW"/>
    <property type="match status" value="1"/>
</dbReference>
<feature type="coiled-coil region" evidence="9">
    <location>
        <begin position="1379"/>
        <end position="1413"/>
    </location>
</feature>
<dbReference type="Gene3D" id="3.40.50.2300">
    <property type="match status" value="1"/>
</dbReference>
<dbReference type="PROSITE" id="PS50109">
    <property type="entry name" value="HIS_KIN"/>
    <property type="match status" value="1"/>
</dbReference>
<dbReference type="Pfam" id="PF00072">
    <property type="entry name" value="Response_reg"/>
    <property type="match status" value="1"/>
</dbReference>
<dbReference type="SUPFAM" id="SSF47226">
    <property type="entry name" value="Histidine-containing phosphotransfer domain, HPT domain"/>
    <property type="match status" value="4"/>
</dbReference>
<evidence type="ECO:0000259" key="10">
    <source>
        <dbReference type="PROSITE" id="PS50109"/>
    </source>
</evidence>
<reference evidence="14" key="2">
    <citation type="submission" date="2023-01" db="EMBL/GenBank/DDBJ databases">
        <title>Draft genome sequence of Methylophaga thalassica strain NBRC 102424.</title>
        <authorList>
            <person name="Sun Q."/>
            <person name="Mori K."/>
        </authorList>
    </citation>
    <scope>NUCLEOTIDE SEQUENCE</scope>
    <source>
        <strain evidence="14">NBRC 102424</strain>
    </source>
</reference>
<dbReference type="SMART" id="SM01231">
    <property type="entry name" value="H-kinase_dim"/>
    <property type="match status" value="1"/>
</dbReference>
<dbReference type="InterPro" id="IPR036641">
    <property type="entry name" value="HPT_dom_sf"/>
</dbReference>
<feature type="modified residue" description="4-aspartylphosphate" evidence="8">
    <location>
        <position position="1892"/>
    </location>
</feature>
<name>A0ABQ5TX54_9GAMM</name>
<reference evidence="14" key="1">
    <citation type="journal article" date="2014" name="Int. J. Syst. Evol. Microbiol.">
        <title>Complete genome of a new Firmicutes species belonging to the dominant human colonic microbiota ('Ruminococcus bicirculans') reveals two chromosomes and a selective capacity to utilize plant glucans.</title>
        <authorList>
            <consortium name="NISC Comparative Sequencing Program"/>
            <person name="Wegmann U."/>
            <person name="Louis P."/>
            <person name="Goesmann A."/>
            <person name="Henrissat B."/>
            <person name="Duncan S.H."/>
            <person name="Flint H.J."/>
        </authorList>
    </citation>
    <scope>NUCLEOTIDE SEQUENCE</scope>
    <source>
        <strain evidence="14">NBRC 102424</strain>
    </source>
</reference>
<keyword evidence="6" id="KW-0902">Two-component regulatory system</keyword>
<feature type="domain" description="HPt" evidence="13">
    <location>
        <begin position="615"/>
        <end position="718"/>
    </location>
</feature>
<evidence type="ECO:0000259" key="11">
    <source>
        <dbReference type="PROSITE" id="PS50110"/>
    </source>
</evidence>
<keyword evidence="3 8" id="KW-0597">Phosphoprotein</keyword>
<dbReference type="InterPro" id="IPR058661">
    <property type="entry name" value="FimL_2nd"/>
</dbReference>
<dbReference type="Gene3D" id="2.30.30.40">
    <property type="entry name" value="SH3 Domains"/>
    <property type="match status" value="1"/>
</dbReference>
<feature type="domain" description="Histidine kinase" evidence="10">
    <location>
        <begin position="1465"/>
        <end position="1679"/>
    </location>
</feature>
<keyword evidence="5" id="KW-0418">Kinase</keyword>
<feature type="domain" description="HPt" evidence="13">
    <location>
        <begin position="1183"/>
        <end position="1287"/>
    </location>
</feature>
<dbReference type="CDD" id="cd00088">
    <property type="entry name" value="HPT"/>
    <property type="match status" value="3"/>
</dbReference>
<dbReference type="Pfam" id="PF26379">
    <property type="entry name" value="FimL_2nd"/>
    <property type="match status" value="1"/>
</dbReference>
<dbReference type="PROSITE" id="PS50110">
    <property type="entry name" value="RESPONSE_REGULATORY"/>
    <property type="match status" value="1"/>
</dbReference>
<protein>
    <recommendedName>
        <fullName evidence="2">histidine kinase</fullName>
        <ecNumber evidence="2">2.7.13.3</ecNumber>
    </recommendedName>
</protein>
<dbReference type="EC" id="2.7.13.3" evidence="2"/>
<evidence type="ECO:0000313" key="15">
    <source>
        <dbReference type="Proteomes" id="UP001161423"/>
    </source>
</evidence>
<dbReference type="InterPro" id="IPR002545">
    <property type="entry name" value="CheW-lke_dom"/>
</dbReference>
<evidence type="ECO:0000256" key="2">
    <source>
        <dbReference type="ARBA" id="ARBA00012438"/>
    </source>
</evidence>
<dbReference type="InterPro" id="IPR003594">
    <property type="entry name" value="HATPase_dom"/>
</dbReference>
<dbReference type="InterPro" id="IPR004358">
    <property type="entry name" value="Sig_transdc_His_kin-like_C"/>
</dbReference>
<dbReference type="InterPro" id="IPR008207">
    <property type="entry name" value="Sig_transdc_His_kin_Hpt_dom"/>
</dbReference>
<dbReference type="Pfam" id="PF02518">
    <property type="entry name" value="HATPase_c"/>
    <property type="match status" value="1"/>
</dbReference>
<dbReference type="SUPFAM" id="SSF50341">
    <property type="entry name" value="CheW-like"/>
    <property type="match status" value="1"/>
</dbReference>
<evidence type="ECO:0000256" key="9">
    <source>
        <dbReference type="SAM" id="Coils"/>
    </source>
</evidence>